<dbReference type="PANTHER" id="PTHR13308">
    <property type="entry name" value="NEDD4-BINDING PROTEIN 2-LIKE 1"/>
    <property type="match status" value="1"/>
</dbReference>
<feature type="region of interest" description="Disordered" evidence="1">
    <location>
        <begin position="44"/>
        <end position="69"/>
    </location>
</feature>
<feature type="compositionally biased region" description="Polar residues" evidence="1">
    <location>
        <begin position="119"/>
        <end position="144"/>
    </location>
</feature>
<feature type="compositionally biased region" description="Basic residues" evidence="1">
    <location>
        <begin position="624"/>
        <end position="645"/>
    </location>
</feature>
<dbReference type="Pfam" id="PF13671">
    <property type="entry name" value="AAA_33"/>
    <property type="match status" value="1"/>
</dbReference>
<dbReference type="PANTHER" id="PTHR13308:SF23">
    <property type="entry name" value="NEDD4-BINDING PROTEIN 2-LIKE 2"/>
    <property type="match status" value="1"/>
</dbReference>
<evidence type="ECO:0008006" key="4">
    <source>
        <dbReference type="Google" id="ProtNLM"/>
    </source>
</evidence>
<feature type="compositionally biased region" description="Basic and acidic residues" evidence="1">
    <location>
        <begin position="1240"/>
        <end position="1255"/>
    </location>
</feature>
<sequence length="1255" mass="142666">MHGAALGRHFGKRRLEPFPGGARWKSEPRRPFEMLHDECKPRYLESQDASATEPCSKRMKSTEEPYGKSYDGLQRLHEEIHVKKTHSGFIPLSISDEEAQNEKETAAVKAFTGKIPVSSEPSKSVNNTEITRNKSFSPPSNTNIRKNREDNDFIKEHKNEEKELYSTSKAFIGPIYKSKADCIRDQRKKREIVPKQALPGDVPKIEDELSQFYNEIDQLESESDENRFDGHLQGRETNSLGEYNTWNPMACVNSQEWSCRTSPGGDQCFYNNAPSDRRIGSEQYPYNDPSGHRSDNRRCCNNERDVWEMRQLCNKQDSSRFWNDSVSQLRPSWQNTHPFIIPYGPPPPQFTPRFNFQEPNSSSLRSDTFHPPNVGPFKNSHINMSSATSDENNAYHFSNHNIQPTRNGYNMPDGHMDNGFCETRPCWKEIKTYPDEGSSNVSQQFPEGKLYESQKLLLILRGLPGSGKTTLSRILLGQSRDGIIFSTDEYFRQNNGCWSYNVGQLGAAHDWNQKRARQAMDQGRSPIIIDNTNTQAWEMKPYVEAALEKGYRIEFHEPDTWWKFDPEELEKRNEHGVNREKIVQMLERYEYQISIPIVMNSVLPFHKTSQWPPPQRRQRESVVKKKHRLHKKKQRRKQKRNRRMKGATMKAMGKTLGGHFTPSDEESSQSGLEDSEDNGKSEYVIGHQNELKECVESDSANDNSLTHSDLQEGSVIVSDMVDPVLDNSLKRKAFARDCSLRLMHLPSAPNENRTEQSFSDHLPNEIKNGNFVEGKSNDLECEKHSSLKLDHVAENSTKILTNREDKDKAASTEVTLESGPERKLLSDEEKLGAPHLPGLSKKNEGNTWTFFSIDLADKHPQTILDKSDSCLTWPDGTSKIMYEQRPKRERRPKQVFSGMTGELIEYQPNKELVKGEVLHGNNTITDGAQTHQLTENTHRMPCTGTGEFMTEPGTKTSDPNNVSLLATPRKNGRCKRIYKLAPSFGVPRQIPVRKDKQVLKDIVVLVEQEETSNEEAREKNKQSLGCYNCPVPSSYDLVIELSPHLDVEPLLCKYSSQFAQKSMDFSTKVVAPPIQICTYVSCRASLPSEQQVVAFDQAVDANTKRENISSDVSTTQPDILCSVQETDSSAENSEKIQEVNETEQPEYSPIKYEQYPLKTKASVLGLPLSLGFALQLVEHFGSPGIPLDTLLPDDYVVPLDWATSKEIYLLWKTSVEKKQKTIISKEDSSIPAGETAQEGSNKDDQDRKASPEANP</sequence>
<keyword evidence="3" id="KW-1185">Reference proteome</keyword>
<dbReference type="GO" id="GO:0005634">
    <property type="term" value="C:nucleus"/>
    <property type="evidence" value="ECO:0007669"/>
    <property type="project" value="TreeGrafter"/>
</dbReference>
<dbReference type="GO" id="GO:0000122">
    <property type="term" value="P:negative regulation of transcription by RNA polymerase II"/>
    <property type="evidence" value="ECO:0007669"/>
    <property type="project" value="TreeGrafter"/>
</dbReference>
<evidence type="ECO:0000313" key="2">
    <source>
        <dbReference type="EMBL" id="CAI5773081.1"/>
    </source>
</evidence>
<feature type="region of interest" description="Disordered" evidence="1">
    <location>
        <begin position="802"/>
        <end position="823"/>
    </location>
</feature>
<accession>A0AA35P2F4</accession>
<evidence type="ECO:0000313" key="3">
    <source>
        <dbReference type="Proteomes" id="UP001178461"/>
    </source>
</evidence>
<dbReference type="GO" id="GO:0003714">
    <property type="term" value="F:transcription corepressor activity"/>
    <property type="evidence" value="ECO:0007669"/>
    <property type="project" value="TreeGrafter"/>
</dbReference>
<dbReference type="EMBL" id="OX395129">
    <property type="protein sequence ID" value="CAI5773081.1"/>
    <property type="molecule type" value="Genomic_DNA"/>
</dbReference>
<proteinExistence type="predicted"/>
<dbReference type="Proteomes" id="UP001178461">
    <property type="component" value="Chromosome 4"/>
</dbReference>
<feature type="region of interest" description="Disordered" evidence="1">
    <location>
        <begin position="1"/>
        <end position="29"/>
    </location>
</feature>
<dbReference type="InterPro" id="IPR026302">
    <property type="entry name" value="NEDD4-bd_p2"/>
</dbReference>
<protein>
    <recommendedName>
        <fullName evidence="4">NEDD4 binding protein 2 like 2</fullName>
    </recommendedName>
</protein>
<evidence type="ECO:0000256" key="1">
    <source>
        <dbReference type="SAM" id="MobiDB-lite"/>
    </source>
</evidence>
<reference evidence="2" key="1">
    <citation type="submission" date="2022-12" db="EMBL/GenBank/DDBJ databases">
        <authorList>
            <person name="Alioto T."/>
            <person name="Alioto T."/>
            <person name="Gomez Garrido J."/>
        </authorList>
    </citation>
    <scope>NUCLEOTIDE SEQUENCE</scope>
</reference>
<dbReference type="Gene3D" id="3.40.50.300">
    <property type="entry name" value="P-loop containing nucleotide triphosphate hydrolases"/>
    <property type="match status" value="1"/>
</dbReference>
<feature type="region of interest" description="Disordered" evidence="1">
    <location>
        <begin position="1221"/>
        <end position="1255"/>
    </location>
</feature>
<dbReference type="InterPro" id="IPR027417">
    <property type="entry name" value="P-loop_NTPase"/>
</dbReference>
<organism evidence="2 3">
    <name type="scientific">Podarcis lilfordi</name>
    <name type="common">Lilford's wall lizard</name>
    <dbReference type="NCBI Taxonomy" id="74358"/>
    <lineage>
        <taxon>Eukaryota</taxon>
        <taxon>Metazoa</taxon>
        <taxon>Chordata</taxon>
        <taxon>Craniata</taxon>
        <taxon>Vertebrata</taxon>
        <taxon>Euteleostomi</taxon>
        <taxon>Lepidosauria</taxon>
        <taxon>Squamata</taxon>
        <taxon>Bifurcata</taxon>
        <taxon>Unidentata</taxon>
        <taxon>Episquamata</taxon>
        <taxon>Laterata</taxon>
        <taxon>Lacertibaenia</taxon>
        <taxon>Lacertidae</taxon>
        <taxon>Podarcis</taxon>
    </lineage>
</organism>
<dbReference type="SUPFAM" id="SSF52540">
    <property type="entry name" value="P-loop containing nucleoside triphosphate hydrolases"/>
    <property type="match status" value="1"/>
</dbReference>
<gene>
    <name evidence="2" type="ORF">PODLI_1B042745</name>
</gene>
<feature type="region of interest" description="Disordered" evidence="1">
    <location>
        <begin position="606"/>
        <end position="680"/>
    </location>
</feature>
<feature type="region of interest" description="Disordered" evidence="1">
    <location>
        <begin position="116"/>
        <end position="153"/>
    </location>
</feature>
<name>A0AA35P2F4_9SAUR</name>
<dbReference type="AlphaFoldDB" id="A0AA35P2F4"/>